<sequence>MHRLIVSLISFFFVANLFANDTVLRIYSATDISAIRPMLHEFESLYPDVPVLYREFNTIELFDELLNPSLPAPDVVISSAADLQVKLVNDGFAQPVYDVPDVSPNQPWAQWSNELFGFTYEPIVFVYNKEAFKNTAIPHTHEALAEQLREKAAFYQDRIGTYDAGSSGLGYLVASQDEVTFSLTGRLQESLGRAKASIHCCSSILLTRLSTGDLVFGYNLLGSYAMAKATNNEHIGVIVPEDYTLAILRSAFVHKNATRPELAAAFIRYLRSPAGQITIATKTALMPLNRQLGSHNDPEQQLQKSTNFHPIRLGPELLLYLDQHKKAQFLNSWSLAMRP</sequence>
<evidence type="ECO:0000256" key="1">
    <source>
        <dbReference type="ARBA" id="ARBA00022729"/>
    </source>
</evidence>
<dbReference type="EMBL" id="CYHG01000005">
    <property type="protein sequence ID" value="CUB04123.1"/>
    <property type="molecule type" value="Genomic_DNA"/>
</dbReference>
<dbReference type="Gene3D" id="3.40.190.10">
    <property type="entry name" value="Periplasmic binding protein-like II"/>
    <property type="match status" value="2"/>
</dbReference>
<accession>A0A0K6IM06</accession>
<gene>
    <name evidence="2" type="ORF">Ga0061065_105217</name>
</gene>
<dbReference type="RefSeq" id="WP_055463072.1">
    <property type="nucleotide sequence ID" value="NZ_CYHG01000005.1"/>
</dbReference>
<dbReference type="OrthoDB" id="8673316at2"/>
<dbReference type="InterPro" id="IPR006059">
    <property type="entry name" value="SBP"/>
</dbReference>
<name>A0A0K6IM06_9GAMM</name>
<dbReference type="GO" id="GO:0030288">
    <property type="term" value="C:outer membrane-bounded periplasmic space"/>
    <property type="evidence" value="ECO:0007669"/>
    <property type="project" value="TreeGrafter"/>
</dbReference>
<protein>
    <submittedName>
        <fullName evidence="2">ABC-type Fe3+ transport system, periplasmic component</fullName>
    </submittedName>
</protein>
<proteinExistence type="predicted"/>
<dbReference type="STRING" id="1137284.GCA_001418205_01985"/>
<keyword evidence="1" id="KW-0732">Signal</keyword>
<organism evidence="2 3">
    <name type="scientific">Marinomonas fungiae</name>
    <dbReference type="NCBI Taxonomy" id="1137284"/>
    <lineage>
        <taxon>Bacteria</taxon>
        <taxon>Pseudomonadati</taxon>
        <taxon>Pseudomonadota</taxon>
        <taxon>Gammaproteobacteria</taxon>
        <taxon>Oceanospirillales</taxon>
        <taxon>Oceanospirillaceae</taxon>
        <taxon>Marinomonas</taxon>
    </lineage>
</organism>
<dbReference type="AlphaFoldDB" id="A0A0K6IM06"/>
<dbReference type="Proteomes" id="UP000182769">
    <property type="component" value="Unassembled WGS sequence"/>
</dbReference>
<evidence type="ECO:0000313" key="3">
    <source>
        <dbReference type="Proteomes" id="UP000182769"/>
    </source>
</evidence>
<keyword evidence="3" id="KW-1185">Reference proteome</keyword>
<dbReference type="Pfam" id="PF13416">
    <property type="entry name" value="SBP_bac_8"/>
    <property type="match status" value="1"/>
</dbReference>
<dbReference type="PANTHER" id="PTHR30006:SF25">
    <property type="entry name" value="PHOSPHOGLYCERATE TRANSPORT REGULATORY PROTEIN PGTC"/>
    <property type="match status" value="1"/>
</dbReference>
<dbReference type="SUPFAM" id="SSF53850">
    <property type="entry name" value="Periplasmic binding protein-like II"/>
    <property type="match status" value="1"/>
</dbReference>
<dbReference type="PANTHER" id="PTHR30006">
    <property type="entry name" value="THIAMINE-BINDING PERIPLASMIC PROTEIN-RELATED"/>
    <property type="match status" value="1"/>
</dbReference>
<evidence type="ECO:0000313" key="2">
    <source>
        <dbReference type="EMBL" id="CUB04123.1"/>
    </source>
</evidence>
<reference evidence="3" key="1">
    <citation type="submission" date="2015-08" db="EMBL/GenBank/DDBJ databases">
        <authorList>
            <person name="Varghese N."/>
        </authorList>
    </citation>
    <scope>NUCLEOTIDE SEQUENCE [LARGE SCALE GENOMIC DNA]</scope>
    <source>
        <strain evidence="3">JCM 18476</strain>
    </source>
</reference>